<proteinExistence type="predicted"/>
<evidence type="ECO:0000313" key="7">
    <source>
        <dbReference type="Proteomes" id="UP000504634"/>
    </source>
</evidence>
<protein>
    <submittedName>
        <fullName evidence="8">Uncharacterized protein LOC115622694</fullName>
    </submittedName>
</protein>
<evidence type="ECO:0000256" key="1">
    <source>
        <dbReference type="ARBA" id="ARBA00022723"/>
    </source>
</evidence>
<keyword evidence="2 4" id="KW-0863">Zinc-finger</keyword>
<dbReference type="GO" id="GO:0003677">
    <property type="term" value="F:DNA binding"/>
    <property type="evidence" value="ECO:0007669"/>
    <property type="project" value="InterPro"/>
</dbReference>
<dbReference type="AlphaFoldDB" id="A0A6J2TC85"/>
<evidence type="ECO:0000256" key="4">
    <source>
        <dbReference type="PROSITE-ProRule" id="PRU00027"/>
    </source>
</evidence>
<evidence type="ECO:0000256" key="3">
    <source>
        <dbReference type="ARBA" id="ARBA00022833"/>
    </source>
</evidence>
<keyword evidence="7" id="KW-1185">Reference proteome</keyword>
<dbReference type="GeneID" id="115622694"/>
<keyword evidence="1" id="KW-0479">Metal-binding</keyword>
<sequence length="234" mass="26492">MSLSKYEEIKEKIKNGIYTLAPNGRSTRSTVWRVYRKIRQEDGTILDNVLHCTSCKTLMSFTHKTTTNLRRHKCHLRYLKTLAFSEDSDLDLSLNSTKFNISSNDFDTEMRVDAPLEDAADPTLLEVVEKKHTPTDSTPFVSISGSTEEGLAQPQPHSTNDPLNVAASSQPLANLIDVGMTDAEESNIYAQTWSLEYRKLTEEQKFYAKRAIDEIFVLGRLRRLTLSTVPSVTE</sequence>
<feature type="region of interest" description="Disordered" evidence="5">
    <location>
        <begin position="133"/>
        <end position="162"/>
    </location>
</feature>
<accession>A0A6J2TC85</accession>
<keyword evidence="3" id="KW-0862">Zinc</keyword>
<dbReference type="Proteomes" id="UP000504634">
    <property type="component" value="Unplaced"/>
</dbReference>
<evidence type="ECO:0000259" key="6">
    <source>
        <dbReference type="PROSITE" id="PS50808"/>
    </source>
</evidence>
<evidence type="ECO:0000256" key="5">
    <source>
        <dbReference type="SAM" id="MobiDB-lite"/>
    </source>
</evidence>
<feature type="domain" description="BED-type" evidence="6">
    <location>
        <begin position="26"/>
        <end position="82"/>
    </location>
</feature>
<feature type="compositionally biased region" description="Polar residues" evidence="5">
    <location>
        <begin position="135"/>
        <end position="147"/>
    </location>
</feature>
<organism evidence="7 8">
    <name type="scientific">Drosophila lebanonensis</name>
    <name type="common">Fruit fly</name>
    <name type="synonym">Scaptodrosophila lebanonensis</name>
    <dbReference type="NCBI Taxonomy" id="7225"/>
    <lineage>
        <taxon>Eukaryota</taxon>
        <taxon>Metazoa</taxon>
        <taxon>Ecdysozoa</taxon>
        <taxon>Arthropoda</taxon>
        <taxon>Hexapoda</taxon>
        <taxon>Insecta</taxon>
        <taxon>Pterygota</taxon>
        <taxon>Neoptera</taxon>
        <taxon>Endopterygota</taxon>
        <taxon>Diptera</taxon>
        <taxon>Brachycera</taxon>
        <taxon>Muscomorpha</taxon>
        <taxon>Ephydroidea</taxon>
        <taxon>Drosophilidae</taxon>
        <taxon>Scaptodrosophila</taxon>
    </lineage>
</organism>
<dbReference type="SMART" id="SM00614">
    <property type="entry name" value="ZnF_BED"/>
    <property type="match status" value="1"/>
</dbReference>
<dbReference type="RefSeq" id="XP_030372582.1">
    <property type="nucleotide sequence ID" value="XM_030516722.1"/>
</dbReference>
<dbReference type="OrthoDB" id="10051975at2759"/>
<dbReference type="InterPro" id="IPR003656">
    <property type="entry name" value="Znf_BED"/>
</dbReference>
<evidence type="ECO:0000313" key="8">
    <source>
        <dbReference type="RefSeq" id="XP_030372582.1"/>
    </source>
</evidence>
<dbReference type="PROSITE" id="PS50808">
    <property type="entry name" value="ZF_BED"/>
    <property type="match status" value="1"/>
</dbReference>
<evidence type="ECO:0000256" key="2">
    <source>
        <dbReference type="ARBA" id="ARBA00022771"/>
    </source>
</evidence>
<gene>
    <name evidence="8" type="primary">LOC115622694</name>
</gene>
<dbReference type="GO" id="GO:0008270">
    <property type="term" value="F:zinc ion binding"/>
    <property type="evidence" value="ECO:0007669"/>
    <property type="project" value="UniProtKB-KW"/>
</dbReference>
<reference evidence="8" key="1">
    <citation type="submission" date="2025-08" db="UniProtKB">
        <authorList>
            <consortium name="RefSeq"/>
        </authorList>
    </citation>
    <scope>IDENTIFICATION</scope>
    <source>
        <strain evidence="8">11010-0011.00</strain>
        <tissue evidence="8">Whole body</tissue>
    </source>
</reference>
<name>A0A6J2TC85_DROLE</name>